<keyword evidence="2" id="KW-1185">Reference proteome</keyword>
<organism evidence="1 2">
    <name type="scientific">Reichenbachiella agariperforans</name>
    <dbReference type="NCBI Taxonomy" id="156994"/>
    <lineage>
        <taxon>Bacteria</taxon>
        <taxon>Pseudomonadati</taxon>
        <taxon>Bacteroidota</taxon>
        <taxon>Cytophagia</taxon>
        <taxon>Cytophagales</taxon>
        <taxon>Reichenbachiellaceae</taxon>
        <taxon>Reichenbachiella</taxon>
    </lineage>
</organism>
<proteinExistence type="predicted"/>
<dbReference type="STRING" id="156994.SAMN04488028_10764"/>
<evidence type="ECO:0008006" key="3">
    <source>
        <dbReference type="Google" id="ProtNLM"/>
    </source>
</evidence>
<dbReference type="InterPro" id="IPR011045">
    <property type="entry name" value="N2O_reductase_N"/>
</dbReference>
<dbReference type="RefSeq" id="WP_073124202.1">
    <property type="nucleotide sequence ID" value="NZ_FRAA01000007.1"/>
</dbReference>
<protein>
    <recommendedName>
        <fullName evidence="3">DUF4374 domain-containing protein</fullName>
    </recommendedName>
</protein>
<dbReference type="SUPFAM" id="SSF50974">
    <property type="entry name" value="Nitrous oxide reductase, N-terminal domain"/>
    <property type="match status" value="1"/>
</dbReference>
<reference evidence="2" key="1">
    <citation type="submission" date="2016-11" db="EMBL/GenBank/DDBJ databases">
        <authorList>
            <person name="Varghese N."/>
            <person name="Submissions S."/>
        </authorList>
    </citation>
    <scope>NUCLEOTIDE SEQUENCE [LARGE SCALE GENOMIC DNA]</scope>
    <source>
        <strain evidence="2">DSM 26134</strain>
    </source>
</reference>
<accession>A0A1M6UCN3</accession>
<gene>
    <name evidence="1" type="ORF">SAMN04488028_10764</name>
</gene>
<sequence length="402" mass="43977">MKKQLLNQKGILVIALLSVWSFIGCENDDPEPNTKPSVEVDFAISTVSGAWPDQTTYIQGVESLDFTSLGNENAIELTGSARTVSYEGSVYAIPSGAPANLIKYSINTNGVPEEEERIVVPGANTFSTLYFESETVAYGTVAGGISKLIIFDPSTMRITDEVSLTAITQKFPEATRTYYLDMIERDGKLFMGIHYENNFVPVNDNAYVAVIDLSTNTVEKVISDTRTGMFFGGQAPNSGMILDANGDIYVQTLGTTNAGGVAPSGVLRIKSGETDFDPDYFFDLEEAVGNICYGIYHTSSGRTFTANVQNETDFWEYLTDEPQFKYVEIDLEATESLGNVPGLPTTYGSRTMIVHELEDQKLLFTIATNDENAVYEFDTNTNTSSKLFVSTGGYISGLEKLN</sequence>
<dbReference type="Proteomes" id="UP000184474">
    <property type="component" value="Unassembled WGS sequence"/>
</dbReference>
<name>A0A1M6UCN3_REIAG</name>
<evidence type="ECO:0000313" key="1">
    <source>
        <dbReference type="EMBL" id="SHK66974.1"/>
    </source>
</evidence>
<dbReference type="AlphaFoldDB" id="A0A1M6UCN3"/>
<dbReference type="PROSITE" id="PS51257">
    <property type="entry name" value="PROKAR_LIPOPROTEIN"/>
    <property type="match status" value="1"/>
</dbReference>
<dbReference type="EMBL" id="FRAA01000007">
    <property type="protein sequence ID" value="SHK66974.1"/>
    <property type="molecule type" value="Genomic_DNA"/>
</dbReference>
<evidence type="ECO:0000313" key="2">
    <source>
        <dbReference type="Proteomes" id="UP000184474"/>
    </source>
</evidence>